<feature type="transmembrane region" description="Helical" evidence="1">
    <location>
        <begin position="251"/>
        <end position="268"/>
    </location>
</feature>
<protein>
    <submittedName>
        <fullName evidence="2">Membrane protein</fullName>
    </submittedName>
</protein>
<feature type="transmembrane region" description="Helical" evidence="1">
    <location>
        <begin position="222"/>
        <end position="239"/>
    </location>
</feature>
<reference evidence="2 3" key="1">
    <citation type="submission" date="2015-11" db="EMBL/GenBank/DDBJ databases">
        <title>Genomic analysis of 38 Legionella species identifies large and diverse effector repertoires.</title>
        <authorList>
            <person name="Burstein D."/>
            <person name="Amaro F."/>
            <person name="Zusman T."/>
            <person name="Lifshitz Z."/>
            <person name="Cohen O."/>
            <person name="Gilbert J.A."/>
            <person name="Pupko T."/>
            <person name="Shuman H.A."/>
            <person name="Segal G."/>
        </authorList>
    </citation>
    <scope>NUCLEOTIDE SEQUENCE [LARGE SCALE GENOMIC DNA]</scope>
    <source>
        <strain evidence="2 3">Oak Ridge-10</strain>
    </source>
</reference>
<feature type="transmembrane region" description="Helical" evidence="1">
    <location>
        <begin position="71"/>
        <end position="91"/>
    </location>
</feature>
<keyword evidence="1" id="KW-0472">Membrane</keyword>
<feature type="transmembrane region" description="Helical" evidence="1">
    <location>
        <begin position="44"/>
        <end position="65"/>
    </location>
</feature>
<feature type="transmembrane region" description="Helical" evidence="1">
    <location>
        <begin position="138"/>
        <end position="160"/>
    </location>
</feature>
<dbReference type="PATRIC" id="fig|29423.5.peg.1210"/>
<dbReference type="EMBL" id="LNYP01000023">
    <property type="protein sequence ID" value="KTD39036.1"/>
    <property type="molecule type" value="Genomic_DNA"/>
</dbReference>
<organism evidence="2 3">
    <name type="scientific">Legionella oakridgensis</name>
    <dbReference type="NCBI Taxonomy" id="29423"/>
    <lineage>
        <taxon>Bacteria</taxon>
        <taxon>Pseudomonadati</taxon>
        <taxon>Pseudomonadota</taxon>
        <taxon>Gammaproteobacteria</taxon>
        <taxon>Legionellales</taxon>
        <taxon>Legionellaceae</taxon>
        <taxon>Legionella</taxon>
    </lineage>
</organism>
<sequence length="343" mass="39166">MKISRELLNQAVKEKILDAKQAESLFQFLKIKSHEAPSFSFTYIIYYFGGLLAIGAMTLFMNLGWEYWGGWGIFVLSILYGILGLGLTALLEKKNLKVPAGICATFVICLTPLAIYGVQQAMGWWPDSSVYRDYHRYIQWHWIFMELGTLAVGIILIWLYRYPFMMMPIAVTLWYMSMDLAAMLGQEEGFNFELRSLVSMYFGLATVLLAFWVDLRSGPSKDYAFWLYIFGVLAFWGGLTCQHSDSELSKFIYLCINLLMIGVGVLLVRRVFVIFGALGAVLYFGHLAWQVFADSPFFPVALTAIGILIIYLGTLWQKNEVWLTQKVQAILPKTLRDTLNARE</sequence>
<proteinExistence type="predicted"/>
<feature type="transmembrane region" description="Helical" evidence="1">
    <location>
        <begin position="98"/>
        <end position="118"/>
    </location>
</feature>
<evidence type="ECO:0000313" key="3">
    <source>
        <dbReference type="Proteomes" id="UP000054858"/>
    </source>
</evidence>
<evidence type="ECO:0000256" key="1">
    <source>
        <dbReference type="SAM" id="Phobius"/>
    </source>
</evidence>
<accession>A0A0W0X384</accession>
<dbReference type="Proteomes" id="UP000054858">
    <property type="component" value="Unassembled WGS sequence"/>
</dbReference>
<feature type="transmembrane region" description="Helical" evidence="1">
    <location>
        <begin position="297"/>
        <end position="316"/>
    </location>
</feature>
<dbReference type="AlphaFoldDB" id="A0A0W0X384"/>
<dbReference type="RefSeq" id="WP_025384808.1">
    <property type="nucleotide sequence ID" value="NZ_LCUA01000038.1"/>
</dbReference>
<keyword evidence="1" id="KW-0812">Transmembrane</keyword>
<feature type="transmembrane region" description="Helical" evidence="1">
    <location>
        <begin position="167"/>
        <end position="185"/>
    </location>
</feature>
<feature type="transmembrane region" description="Helical" evidence="1">
    <location>
        <begin position="197"/>
        <end position="215"/>
    </location>
</feature>
<feature type="transmembrane region" description="Helical" evidence="1">
    <location>
        <begin position="273"/>
        <end position="291"/>
    </location>
</feature>
<comment type="caution">
    <text evidence="2">The sequence shown here is derived from an EMBL/GenBank/DDBJ whole genome shotgun (WGS) entry which is preliminary data.</text>
</comment>
<keyword evidence="1" id="KW-1133">Transmembrane helix</keyword>
<gene>
    <name evidence="2" type="ORF">Loak_1157</name>
</gene>
<evidence type="ECO:0000313" key="2">
    <source>
        <dbReference type="EMBL" id="KTD39036.1"/>
    </source>
</evidence>
<name>A0A0W0X384_9GAMM</name>